<accession>Q316Y9</accession>
<dbReference type="HOGENOM" id="CLU_168140_0_0_7"/>
<organism evidence="1 2">
    <name type="scientific">Oleidesulfovibrio alaskensis (strain ATCC BAA-1058 / DSM 17464 / G20)</name>
    <name type="common">Desulfovibrio alaskensis</name>
    <dbReference type="NCBI Taxonomy" id="207559"/>
    <lineage>
        <taxon>Bacteria</taxon>
        <taxon>Pseudomonadati</taxon>
        <taxon>Thermodesulfobacteriota</taxon>
        <taxon>Desulfovibrionia</taxon>
        <taxon>Desulfovibrionales</taxon>
        <taxon>Desulfovibrionaceae</taxon>
        <taxon>Oleidesulfovibrio</taxon>
    </lineage>
</organism>
<name>Q316Y9_OLEA2</name>
<dbReference type="EMBL" id="CP000112">
    <property type="protein sequence ID" value="ABB37007.1"/>
    <property type="molecule type" value="Genomic_DNA"/>
</dbReference>
<gene>
    <name evidence="1" type="ordered locus">Dde_0206</name>
</gene>
<dbReference type="RefSeq" id="WP_011366361.1">
    <property type="nucleotide sequence ID" value="NC_007519.1"/>
</dbReference>
<proteinExistence type="predicted"/>
<evidence type="ECO:0000313" key="1">
    <source>
        <dbReference type="EMBL" id="ABB37007.1"/>
    </source>
</evidence>
<dbReference type="AlphaFoldDB" id="Q316Y9"/>
<protein>
    <submittedName>
        <fullName evidence="1">Uncharacterized protein</fullName>
    </submittedName>
</protein>
<dbReference type="eggNOG" id="ENOG5033G9X">
    <property type="taxonomic scope" value="Bacteria"/>
</dbReference>
<sequence>MTSTGKNVYTSGMAKITPIKAIRRFCIACQGGSAAMVRGCDDTSCALYVWRLGEEQPQAGRSGVQAIRCHCLTCSGGERAEVRRCAARETCALWSFRFGCSPETWRRVRARKRGAQPLLLPGISLGGR</sequence>
<dbReference type="STRING" id="207559.Dde_0206"/>
<evidence type="ECO:0000313" key="2">
    <source>
        <dbReference type="Proteomes" id="UP000002710"/>
    </source>
</evidence>
<reference evidence="1 2" key="1">
    <citation type="journal article" date="2011" name="J. Bacteriol.">
        <title>Complete genome sequence and updated annotation of Desulfovibrio alaskensis G20.</title>
        <authorList>
            <person name="Hauser L.J."/>
            <person name="Land M.L."/>
            <person name="Brown S.D."/>
            <person name="Larimer F."/>
            <person name="Keller K.L."/>
            <person name="Rapp-Giles B.J."/>
            <person name="Price M.N."/>
            <person name="Lin M."/>
            <person name="Bruce D.C."/>
            <person name="Detter J.C."/>
            <person name="Tapia R."/>
            <person name="Han C.S."/>
            <person name="Goodwin L.A."/>
            <person name="Cheng J.F."/>
            <person name="Pitluck S."/>
            <person name="Copeland A."/>
            <person name="Lucas S."/>
            <person name="Nolan M."/>
            <person name="Lapidus A.L."/>
            <person name="Palumbo A.V."/>
            <person name="Wall J.D."/>
        </authorList>
    </citation>
    <scope>NUCLEOTIDE SEQUENCE [LARGE SCALE GENOMIC DNA]</scope>
    <source>
        <strain evidence="2">ATCC BAA 1058 / DSM 17464 / G20</strain>
    </source>
</reference>
<dbReference type="KEGG" id="dde:Dde_0206"/>
<dbReference type="Proteomes" id="UP000002710">
    <property type="component" value="Chromosome"/>
</dbReference>
<keyword evidence="2" id="KW-1185">Reference proteome</keyword>